<evidence type="ECO:0008006" key="4">
    <source>
        <dbReference type="Google" id="ProtNLM"/>
    </source>
</evidence>
<name>A0ABV5BLT3_9LEPT</name>
<feature type="signal peptide" evidence="1">
    <location>
        <begin position="1"/>
        <end position="18"/>
    </location>
</feature>
<protein>
    <recommendedName>
        <fullName evidence="4">Lipoprotein</fullName>
    </recommendedName>
</protein>
<evidence type="ECO:0000256" key="1">
    <source>
        <dbReference type="SAM" id="SignalP"/>
    </source>
</evidence>
<dbReference type="EMBL" id="JBHILJ010000003">
    <property type="protein sequence ID" value="MFB5736278.1"/>
    <property type="molecule type" value="Genomic_DNA"/>
</dbReference>
<dbReference type="Proteomes" id="UP001580391">
    <property type="component" value="Unassembled WGS sequence"/>
</dbReference>
<comment type="caution">
    <text evidence="2">The sequence shown here is derived from an EMBL/GenBank/DDBJ whole genome shotgun (WGS) entry which is preliminary data.</text>
</comment>
<keyword evidence="1" id="KW-0732">Signal</keyword>
<feature type="chain" id="PRO_5047459122" description="Lipoprotein" evidence="1">
    <location>
        <begin position="19"/>
        <end position="109"/>
    </location>
</feature>
<sequence length="109" mass="12169">MKKTFCISLIAAASFSNCLIWFTGGGDTIYGDKAIERLIGPSLYSVQYKTDNNIPFEGGAIFMELMAPALMLKNDKFYYKKDVDNCANLIMGFPEESTVKVIGIFCHFD</sequence>
<gene>
    <name evidence="2" type="ORF">ACE5IX_07170</name>
</gene>
<evidence type="ECO:0000313" key="3">
    <source>
        <dbReference type="Proteomes" id="UP001580391"/>
    </source>
</evidence>
<keyword evidence="3" id="KW-1185">Reference proteome</keyword>
<dbReference type="RefSeq" id="WP_135700516.1">
    <property type="nucleotide sequence ID" value="NZ_JBHILI010000004.1"/>
</dbReference>
<reference evidence="2 3" key="1">
    <citation type="submission" date="2024-09" db="EMBL/GenBank/DDBJ databases">
        <title>Taxonomic and Genotyping Characterization of Leptospira Strains isolated from Multiple Sources in Colombia highlights the importance of intermediate species.</title>
        <authorList>
            <person name="Torres Higuera L."/>
            <person name="Rojas Tapias D."/>
            <person name="Jimenez Velasquez S."/>
            <person name="Renjifo Ibanez C."/>
        </authorList>
    </citation>
    <scope>NUCLEOTIDE SEQUENCE [LARGE SCALE GENOMIC DNA]</scope>
    <source>
        <strain evidence="2 3">Lep080</strain>
    </source>
</reference>
<organism evidence="2 3">
    <name type="scientific">Leptospira wolffii</name>
    <dbReference type="NCBI Taxonomy" id="409998"/>
    <lineage>
        <taxon>Bacteria</taxon>
        <taxon>Pseudomonadati</taxon>
        <taxon>Spirochaetota</taxon>
        <taxon>Spirochaetia</taxon>
        <taxon>Leptospirales</taxon>
        <taxon>Leptospiraceae</taxon>
        <taxon>Leptospira</taxon>
    </lineage>
</organism>
<accession>A0ABV5BLT3</accession>
<evidence type="ECO:0000313" key="2">
    <source>
        <dbReference type="EMBL" id="MFB5736278.1"/>
    </source>
</evidence>
<proteinExistence type="predicted"/>